<accession>A0A9X1SKV3</accession>
<reference evidence="1" key="1">
    <citation type="submission" date="2021-11" db="EMBL/GenBank/DDBJ databases">
        <title>Jinshanibacter sp. isolated from one year old Eriocheir sinensis.</title>
        <authorList>
            <person name="Li J.-Y."/>
            <person name="He W."/>
            <person name="Gao T.-H."/>
        </authorList>
    </citation>
    <scope>NUCLEOTIDE SEQUENCE</scope>
    <source>
        <strain evidence="1">LJY008</strain>
    </source>
</reference>
<gene>
    <name evidence="1" type="ORF">LPW36_10120</name>
</gene>
<organism evidence="1 2">
    <name type="scientific">Limnobaculum eriocheiris</name>
    <dbReference type="NCBI Taxonomy" id="2897391"/>
    <lineage>
        <taxon>Bacteria</taxon>
        <taxon>Pseudomonadati</taxon>
        <taxon>Pseudomonadota</taxon>
        <taxon>Gammaproteobacteria</taxon>
        <taxon>Enterobacterales</taxon>
        <taxon>Budviciaceae</taxon>
        <taxon>Limnobaculum</taxon>
    </lineage>
</organism>
<name>A0A9X1SKV3_9GAMM</name>
<dbReference type="AlphaFoldDB" id="A0A9X1SKV3"/>
<protein>
    <submittedName>
        <fullName evidence="1">Uncharacterized protein</fullName>
    </submittedName>
</protein>
<proteinExistence type="predicted"/>
<evidence type="ECO:0000313" key="2">
    <source>
        <dbReference type="Proteomes" id="UP001139171"/>
    </source>
</evidence>
<keyword evidence="2" id="KW-1185">Reference proteome</keyword>
<evidence type="ECO:0000313" key="1">
    <source>
        <dbReference type="EMBL" id="MCD1126351.1"/>
    </source>
</evidence>
<dbReference type="EMBL" id="JAJNAG010000020">
    <property type="protein sequence ID" value="MCD1126351.1"/>
    <property type="molecule type" value="Genomic_DNA"/>
</dbReference>
<comment type="caution">
    <text evidence="1">The sequence shown here is derived from an EMBL/GenBank/DDBJ whole genome shotgun (WGS) entry which is preliminary data.</text>
</comment>
<dbReference type="RefSeq" id="WP_230609550.1">
    <property type="nucleotide sequence ID" value="NZ_JAJNAG010000020.1"/>
</dbReference>
<sequence>MTLLNAILLVLLEVIPVNISRRGVATIFGTLIGRRSGQLISVYTGIGRWCNLPELTV</sequence>
<dbReference type="Proteomes" id="UP001139171">
    <property type="component" value="Unassembled WGS sequence"/>
</dbReference>